<dbReference type="EMBL" id="JADIMU010000063">
    <property type="protein sequence ID" value="MBO8443894.1"/>
    <property type="molecule type" value="Genomic_DNA"/>
</dbReference>
<reference evidence="6" key="2">
    <citation type="journal article" date="2021" name="PeerJ">
        <title>Extensive microbial diversity within the chicken gut microbiome revealed by metagenomics and culture.</title>
        <authorList>
            <person name="Gilroy R."/>
            <person name="Ravi A."/>
            <person name="Getino M."/>
            <person name="Pursley I."/>
            <person name="Horton D.L."/>
            <person name="Alikhan N.F."/>
            <person name="Baker D."/>
            <person name="Gharbi K."/>
            <person name="Hall N."/>
            <person name="Watson M."/>
            <person name="Adriaenssens E.M."/>
            <person name="Foster-Nyarko E."/>
            <person name="Jarju S."/>
            <person name="Secka A."/>
            <person name="Antonio M."/>
            <person name="Oren A."/>
            <person name="Chaudhuri R.R."/>
            <person name="La Ragione R."/>
            <person name="Hildebrand F."/>
            <person name="Pallen M.J."/>
        </authorList>
    </citation>
    <scope>NUCLEOTIDE SEQUENCE</scope>
    <source>
        <strain evidence="6">11167</strain>
    </source>
</reference>
<keyword evidence="3" id="KW-0813">Transport</keyword>
<evidence type="ECO:0000256" key="1">
    <source>
        <dbReference type="ARBA" id="ARBA00005901"/>
    </source>
</evidence>
<evidence type="ECO:0000256" key="4">
    <source>
        <dbReference type="ARBA" id="ARBA00023065"/>
    </source>
</evidence>
<evidence type="ECO:0000256" key="3">
    <source>
        <dbReference type="ARBA" id="ARBA00022448"/>
    </source>
</evidence>
<evidence type="ECO:0000313" key="7">
    <source>
        <dbReference type="Proteomes" id="UP000823633"/>
    </source>
</evidence>
<keyword evidence="5" id="KW-0175">Coiled coil</keyword>
<keyword evidence="4" id="KW-0406">Ion transport</keyword>
<dbReference type="Proteomes" id="UP000823633">
    <property type="component" value="Unassembled WGS sequence"/>
</dbReference>
<feature type="coiled-coil region" evidence="5">
    <location>
        <begin position="11"/>
        <end position="75"/>
    </location>
</feature>
<comment type="similarity">
    <text evidence="1">Belongs to the V-ATPase E subunit family.</text>
</comment>
<dbReference type="SUPFAM" id="SSF160527">
    <property type="entry name" value="V-type ATPase subunit E-like"/>
    <property type="match status" value="1"/>
</dbReference>
<gene>
    <name evidence="6" type="ORF">IAC42_09105</name>
</gene>
<dbReference type="GO" id="GO:0046961">
    <property type="term" value="F:proton-transporting ATPase activity, rotational mechanism"/>
    <property type="evidence" value="ECO:0007669"/>
    <property type="project" value="InterPro"/>
</dbReference>
<dbReference type="InterPro" id="IPR002842">
    <property type="entry name" value="ATPase_V1_Esu"/>
</dbReference>
<comment type="caution">
    <text evidence="6">The sequence shown here is derived from an EMBL/GenBank/DDBJ whole genome shotgun (WGS) entry which is preliminary data.</text>
</comment>
<evidence type="ECO:0000256" key="2">
    <source>
        <dbReference type="ARBA" id="ARBA00020756"/>
    </source>
</evidence>
<name>A0A9D9HAF6_9SPIR</name>
<dbReference type="AlphaFoldDB" id="A0A9D9HAF6"/>
<protein>
    <recommendedName>
        <fullName evidence="2">V-type ATP synthase subunit E</fullName>
    </recommendedName>
</protein>
<reference evidence="6" key="1">
    <citation type="submission" date="2020-10" db="EMBL/GenBank/DDBJ databases">
        <authorList>
            <person name="Gilroy R."/>
        </authorList>
    </citation>
    <scope>NUCLEOTIDE SEQUENCE</scope>
    <source>
        <strain evidence="6">11167</strain>
    </source>
</reference>
<evidence type="ECO:0000256" key="5">
    <source>
        <dbReference type="SAM" id="Coils"/>
    </source>
</evidence>
<evidence type="ECO:0000313" key="6">
    <source>
        <dbReference type="EMBL" id="MBO8443894.1"/>
    </source>
</evidence>
<organism evidence="6 7">
    <name type="scientific">Candidatus Aphodenecus pullistercoris</name>
    <dbReference type="NCBI Taxonomy" id="2840669"/>
    <lineage>
        <taxon>Bacteria</taxon>
        <taxon>Pseudomonadati</taxon>
        <taxon>Spirochaetota</taxon>
        <taxon>Spirochaetia</taxon>
        <taxon>Spirochaetales</taxon>
        <taxon>Candidatus Aphodenecus</taxon>
    </lineage>
</organism>
<accession>A0A9D9HAF6</accession>
<dbReference type="GO" id="GO:0033178">
    <property type="term" value="C:proton-transporting two-sector ATPase complex, catalytic domain"/>
    <property type="evidence" value="ECO:0007669"/>
    <property type="project" value="InterPro"/>
</dbReference>
<proteinExistence type="inferred from homology"/>
<sequence length="205" mass="23135">MSESPIFDGILEQARSEAESLLSKARSEADEILQEADAKARLAAQEEGKATRTRLEVLDMRRENAERAYERQVELVDSDAAYRAVMQEAMRLFDEHFRSPASRSTLVGWIAEAAYGLGQSGAKVSWKMGEKVDESMLREAEALLKESFGFSVSLSLDEGHHTKDWGVMLSSLDDKVYFNNQLDVRLRRAARDIRKIIQESTCKAE</sequence>
<dbReference type="Pfam" id="PF01991">
    <property type="entry name" value="vATP-synt_E"/>
    <property type="match status" value="1"/>
</dbReference>
<dbReference type="InterPro" id="IPR038495">
    <property type="entry name" value="ATPase_E_C"/>
</dbReference>
<dbReference type="Gene3D" id="3.30.2320.30">
    <property type="entry name" value="ATP synthase, E subunit, C-terminal"/>
    <property type="match status" value="1"/>
</dbReference>